<keyword evidence="2" id="KW-1185">Reference proteome</keyword>
<sequence>MEEDVDYVKAVVSLQRETQVRGSRSWRQTTKQVYEQQRGEKGITAAAIALQTMQDLNGTLAHNIVQNYC</sequence>
<dbReference type="Proteomes" id="UP001497444">
    <property type="component" value="Chromosome 3"/>
</dbReference>
<evidence type="ECO:0000313" key="1">
    <source>
        <dbReference type="EMBL" id="CAK9270609.1"/>
    </source>
</evidence>
<protein>
    <submittedName>
        <fullName evidence="1">Uncharacterized protein</fullName>
    </submittedName>
</protein>
<accession>A0ABP0WUU9</accession>
<proteinExistence type="predicted"/>
<gene>
    <name evidence="1" type="ORF">CSSPJE1EN1_LOCUS16087</name>
</gene>
<organism evidence="1 2">
    <name type="scientific">Sphagnum jensenii</name>
    <dbReference type="NCBI Taxonomy" id="128206"/>
    <lineage>
        <taxon>Eukaryota</taxon>
        <taxon>Viridiplantae</taxon>
        <taxon>Streptophyta</taxon>
        <taxon>Embryophyta</taxon>
        <taxon>Bryophyta</taxon>
        <taxon>Sphagnophytina</taxon>
        <taxon>Sphagnopsida</taxon>
        <taxon>Sphagnales</taxon>
        <taxon>Sphagnaceae</taxon>
        <taxon>Sphagnum</taxon>
    </lineage>
</organism>
<dbReference type="EMBL" id="OZ020098">
    <property type="protein sequence ID" value="CAK9270609.1"/>
    <property type="molecule type" value="Genomic_DNA"/>
</dbReference>
<evidence type="ECO:0000313" key="2">
    <source>
        <dbReference type="Proteomes" id="UP001497444"/>
    </source>
</evidence>
<reference evidence="1" key="1">
    <citation type="submission" date="2024-02" db="EMBL/GenBank/DDBJ databases">
        <authorList>
            <consortium name="ELIXIR-Norway"/>
            <consortium name="Elixir Norway"/>
        </authorList>
    </citation>
    <scope>NUCLEOTIDE SEQUENCE</scope>
</reference>
<name>A0ABP0WUU9_9BRYO</name>